<protein>
    <recommendedName>
        <fullName evidence="2">Integrase catalytic domain-containing protein</fullName>
    </recommendedName>
</protein>
<dbReference type="Pfam" id="PF00665">
    <property type="entry name" value="rve"/>
    <property type="match status" value="1"/>
</dbReference>
<reference evidence="3 4" key="1">
    <citation type="submission" date="2024-09" db="EMBL/GenBank/DDBJ databases">
        <title>Chromosome-scale assembly of Riccia fluitans.</title>
        <authorList>
            <person name="Paukszto L."/>
            <person name="Sawicki J."/>
            <person name="Karawczyk K."/>
            <person name="Piernik-Szablinska J."/>
            <person name="Szczecinska M."/>
            <person name="Mazdziarz M."/>
        </authorList>
    </citation>
    <scope>NUCLEOTIDE SEQUENCE [LARGE SCALE GENOMIC DNA]</scope>
    <source>
        <strain evidence="3">Rf_01</strain>
        <tissue evidence="3">Aerial parts of the thallus</tissue>
    </source>
</reference>
<dbReference type="InterPro" id="IPR001584">
    <property type="entry name" value="Integrase_cat-core"/>
</dbReference>
<feature type="region of interest" description="Disordered" evidence="1">
    <location>
        <begin position="243"/>
        <end position="282"/>
    </location>
</feature>
<accession>A0ABD1YKZ5</accession>
<feature type="compositionally biased region" description="Basic and acidic residues" evidence="1">
    <location>
        <begin position="313"/>
        <end position="328"/>
    </location>
</feature>
<dbReference type="SUPFAM" id="SSF53098">
    <property type="entry name" value="Ribonuclease H-like"/>
    <property type="match status" value="1"/>
</dbReference>
<dbReference type="Proteomes" id="UP001605036">
    <property type="component" value="Unassembled WGS sequence"/>
</dbReference>
<dbReference type="InterPro" id="IPR012337">
    <property type="entry name" value="RNaseH-like_sf"/>
</dbReference>
<organism evidence="3 4">
    <name type="scientific">Riccia fluitans</name>
    <dbReference type="NCBI Taxonomy" id="41844"/>
    <lineage>
        <taxon>Eukaryota</taxon>
        <taxon>Viridiplantae</taxon>
        <taxon>Streptophyta</taxon>
        <taxon>Embryophyta</taxon>
        <taxon>Marchantiophyta</taxon>
        <taxon>Marchantiopsida</taxon>
        <taxon>Marchantiidae</taxon>
        <taxon>Marchantiales</taxon>
        <taxon>Ricciaceae</taxon>
        <taxon>Riccia</taxon>
    </lineage>
</organism>
<dbReference type="PROSITE" id="PS50994">
    <property type="entry name" value="INTEGRASE"/>
    <property type="match status" value="1"/>
</dbReference>
<feature type="domain" description="Integrase catalytic" evidence="2">
    <location>
        <begin position="70"/>
        <end position="182"/>
    </location>
</feature>
<evidence type="ECO:0000256" key="1">
    <source>
        <dbReference type="SAM" id="MobiDB-lite"/>
    </source>
</evidence>
<proteinExistence type="predicted"/>
<dbReference type="Gene3D" id="3.30.420.10">
    <property type="entry name" value="Ribonuclease H-like superfamily/Ribonuclease H"/>
    <property type="match status" value="1"/>
</dbReference>
<dbReference type="PANTHER" id="PTHR37984:SF5">
    <property type="entry name" value="PROTEIN NYNRIN-LIKE"/>
    <property type="match status" value="1"/>
</dbReference>
<feature type="compositionally biased region" description="Basic and acidic residues" evidence="1">
    <location>
        <begin position="258"/>
        <end position="268"/>
    </location>
</feature>
<dbReference type="AlphaFoldDB" id="A0ABD1YKZ5"/>
<evidence type="ECO:0000313" key="4">
    <source>
        <dbReference type="Proteomes" id="UP001605036"/>
    </source>
</evidence>
<dbReference type="InterPro" id="IPR036397">
    <property type="entry name" value="RNaseH_sf"/>
</dbReference>
<dbReference type="PANTHER" id="PTHR37984">
    <property type="entry name" value="PROTEIN CBG26694"/>
    <property type="match status" value="1"/>
</dbReference>
<keyword evidence="4" id="KW-1185">Reference proteome</keyword>
<sequence length="554" mass="61939">MQALLIQDRSSQDEWYELLRNYLSTGEVPADMPYTGRRTLLRRATSYLLGDDGKIYRLYADQTYQRVALAVERPGLLFQAHAAASNGHRYLLVATDFTTKWVEATSLPNCTARSTAKFLYSYILARYGCQEELISDQGSHFVNQAIKCLVDEFFISHKTTTTYYPRGNGQVESTNNILLTMLHKPYRSPDLPGVPIKTISGWETKAKLAKKEKVWFDPHVIDIPSSPEGWPLDSAWNNYRVSTRSKGKTAEKSASPPSKKEKDKKRVETSSSSESEEETSPLAIYKDDISNVVRTVLELQGKDLPTPTTKVTSVEDERPGKEDAKAEKPVVLSTKLDYDFVRNLSETPAQISMLQLIFHSPDVLKQLNVWSRGQRRISRGVRRQKKKVNNGSLATYAILEEDRGAPKVDIEIKGCLIQPVPLDSGIGVNIITESTALRLGFMTQPISHEKLVPSIDSGRLLSVYVASEEHPPELSGKRLRRTLLGLRGPAHQFRLAVISHSSHDFCSDTLTFSLRGVMSSTGDGNIEFATWRSELESDSTQIKKAQRLAAGCDG</sequence>
<gene>
    <name evidence="3" type="ORF">R1flu_016144</name>
</gene>
<evidence type="ECO:0000259" key="2">
    <source>
        <dbReference type="PROSITE" id="PS50994"/>
    </source>
</evidence>
<evidence type="ECO:0000313" key="3">
    <source>
        <dbReference type="EMBL" id="KAL2631458.1"/>
    </source>
</evidence>
<feature type="region of interest" description="Disordered" evidence="1">
    <location>
        <begin position="303"/>
        <end position="328"/>
    </location>
</feature>
<comment type="caution">
    <text evidence="3">The sequence shown here is derived from an EMBL/GenBank/DDBJ whole genome shotgun (WGS) entry which is preliminary data.</text>
</comment>
<name>A0ABD1YKZ5_9MARC</name>
<dbReference type="InterPro" id="IPR050951">
    <property type="entry name" value="Retrovirus_Pol_polyprotein"/>
</dbReference>
<dbReference type="EMBL" id="JBHFFA010000004">
    <property type="protein sequence ID" value="KAL2631458.1"/>
    <property type="molecule type" value="Genomic_DNA"/>
</dbReference>